<dbReference type="PANTHER" id="PTHR30069:SF41">
    <property type="entry name" value="HEME_HEMOPEXIN UTILIZATION PROTEIN C"/>
    <property type="match status" value="1"/>
</dbReference>
<evidence type="ECO:0000256" key="5">
    <source>
        <dbReference type="ARBA" id="ARBA00022496"/>
    </source>
</evidence>
<comment type="subcellular location">
    <subcellularLocation>
        <location evidence="1 13">Cell outer membrane</location>
        <topology evidence="1 13">Multi-pass membrane protein</topology>
    </subcellularLocation>
</comment>
<evidence type="ECO:0000256" key="9">
    <source>
        <dbReference type="ARBA" id="ARBA00023077"/>
    </source>
</evidence>
<dbReference type="Proteomes" id="UP001595796">
    <property type="component" value="Unassembled WGS sequence"/>
</dbReference>
<feature type="domain" description="Secretin/TonB short N-terminal" evidence="18">
    <location>
        <begin position="73"/>
        <end position="124"/>
    </location>
</feature>
<evidence type="ECO:0000259" key="18">
    <source>
        <dbReference type="SMART" id="SM00965"/>
    </source>
</evidence>
<keyword evidence="8" id="KW-0408">Iron</keyword>
<dbReference type="PANTHER" id="PTHR30069">
    <property type="entry name" value="TONB-DEPENDENT OUTER MEMBRANE RECEPTOR"/>
    <property type="match status" value="1"/>
</dbReference>
<dbReference type="Gene3D" id="2.40.170.20">
    <property type="entry name" value="TonB-dependent receptor, beta-barrel domain"/>
    <property type="match status" value="1"/>
</dbReference>
<evidence type="ECO:0000256" key="17">
    <source>
        <dbReference type="SAM" id="SignalP"/>
    </source>
</evidence>
<dbReference type="PROSITE" id="PS52016">
    <property type="entry name" value="TONB_DEPENDENT_REC_3"/>
    <property type="match status" value="1"/>
</dbReference>
<feature type="region of interest" description="Disordered" evidence="16">
    <location>
        <begin position="294"/>
        <end position="336"/>
    </location>
</feature>
<evidence type="ECO:0000313" key="20">
    <source>
        <dbReference type="Proteomes" id="UP001595796"/>
    </source>
</evidence>
<evidence type="ECO:0000256" key="11">
    <source>
        <dbReference type="ARBA" id="ARBA00023170"/>
    </source>
</evidence>
<dbReference type="InterPro" id="IPR000531">
    <property type="entry name" value="Beta-barrel_TonB"/>
</dbReference>
<keyword evidence="11 19" id="KW-0675">Receptor</keyword>
<dbReference type="InterPro" id="IPR012910">
    <property type="entry name" value="Plug_dom"/>
</dbReference>
<dbReference type="Pfam" id="PF07715">
    <property type="entry name" value="Plug"/>
    <property type="match status" value="1"/>
</dbReference>
<feature type="short sequence motif" description="TonB C-terminal box" evidence="14">
    <location>
        <begin position="855"/>
        <end position="872"/>
    </location>
</feature>
<keyword evidence="9 15" id="KW-0798">TonB box</keyword>
<keyword evidence="5" id="KW-0406">Ion transport</keyword>
<dbReference type="SMART" id="SM00965">
    <property type="entry name" value="STN"/>
    <property type="match status" value="1"/>
</dbReference>
<dbReference type="Gene3D" id="3.55.50.30">
    <property type="match status" value="1"/>
</dbReference>
<keyword evidence="6 13" id="KW-0812">Transmembrane</keyword>
<evidence type="ECO:0000256" key="6">
    <source>
        <dbReference type="ARBA" id="ARBA00022692"/>
    </source>
</evidence>
<feature type="compositionally biased region" description="Polar residues" evidence="16">
    <location>
        <begin position="309"/>
        <end position="319"/>
    </location>
</feature>
<evidence type="ECO:0000256" key="10">
    <source>
        <dbReference type="ARBA" id="ARBA00023136"/>
    </source>
</evidence>
<evidence type="ECO:0000256" key="4">
    <source>
        <dbReference type="ARBA" id="ARBA00022452"/>
    </source>
</evidence>
<protein>
    <submittedName>
        <fullName evidence="19">TonB-dependent receptor domain-containing protein</fullName>
    </submittedName>
</protein>
<name>A0ABV9Z0M1_9HYPH</name>
<dbReference type="InterPro" id="IPR037066">
    <property type="entry name" value="Plug_dom_sf"/>
</dbReference>
<dbReference type="Gene3D" id="2.170.130.10">
    <property type="entry name" value="TonB-dependent receptor, plug domain"/>
    <property type="match status" value="1"/>
</dbReference>
<feature type="signal peptide" evidence="17">
    <location>
        <begin position="1"/>
        <end position="36"/>
    </location>
</feature>
<dbReference type="RefSeq" id="WP_114955214.1">
    <property type="nucleotide sequence ID" value="NZ_JBHSJF010000001.1"/>
</dbReference>
<keyword evidence="5" id="KW-0410">Iron transport</keyword>
<evidence type="ECO:0000256" key="7">
    <source>
        <dbReference type="ARBA" id="ARBA00022729"/>
    </source>
</evidence>
<organism evidence="19 20">
    <name type="scientific">Flaviflagellibacter deserti</name>
    <dbReference type="NCBI Taxonomy" id="2267266"/>
    <lineage>
        <taxon>Bacteria</taxon>
        <taxon>Pseudomonadati</taxon>
        <taxon>Pseudomonadota</taxon>
        <taxon>Alphaproteobacteria</taxon>
        <taxon>Hyphomicrobiales</taxon>
        <taxon>Flaviflagellibacter</taxon>
    </lineage>
</organism>
<evidence type="ECO:0000256" key="1">
    <source>
        <dbReference type="ARBA" id="ARBA00004571"/>
    </source>
</evidence>
<feature type="chain" id="PRO_5045298700" evidence="17">
    <location>
        <begin position="37"/>
        <end position="872"/>
    </location>
</feature>
<dbReference type="InterPro" id="IPR036942">
    <property type="entry name" value="Beta-barrel_TonB_sf"/>
</dbReference>
<comment type="caution">
    <text evidence="19">The sequence shown here is derived from an EMBL/GenBank/DDBJ whole genome shotgun (WGS) entry which is preliminary data.</text>
</comment>
<keyword evidence="4 13" id="KW-1134">Transmembrane beta strand</keyword>
<gene>
    <name evidence="19" type="ORF">ACFPFW_00125</name>
</gene>
<evidence type="ECO:0000256" key="12">
    <source>
        <dbReference type="ARBA" id="ARBA00023237"/>
    </source>
</evidence>
<keyword evidence="10 13" id="KW-0472">Membrane</keyword>
<keyword evidence="12 13" id="KW-0998">Cell outer membrane</keyword>
<dbReference type="InterPro" id="IPR010917">
    <property type="entry name" value="TonB_rcpt_CS"/>
</dbReference>
<reference evidence="20" key="1">
    <citation type="journal article" date="2019" name="Int. J. Syst. Evol. Microbiol.">
        <title>The Global Catalogue of Microorganisms (GCM) 10K type strain sequencing project: providing services to taxonomists for standard genome sequencing and annotation.</title>
        <authorList>
            <consortium name="The Broad Institute Genomics Platform"/>
            <consortium name="The Broad Institute Genome Sequencing Center for Infectious Disease"/>
            <person name="Wu L."/>
            <person name="Ma J."/>
        </authorList>
    </citation>
    <scope>NUCLEOTIDE SEQUENCE [LARGE SCALE GENOMIC DNA]</scope>
    <source>
        <strain evidence="20">CGMCC 1.16444</strain>
    </source>
</reference>
<dbReference type="SUPFAM" id="SSF56935">
    <property type="entry name" value="Porins"/>
    <property type="match status" value="1"/>
</dbReference>
<proteinExistence type="inferred from homology"/>
<dbReference type="PROSITE" id="PS01156">
    <property type="entry name" value="TONB_DEPENDENT_REC_2"/>
    <property type="match status" value="1"/>
</dbReference>
<evidence type="ECO:0000256" key="15">
    <source>
        <dbReference type="RuleBase" id="RU003357"/>
    </source>
</evidence>
<evidence type="ECO:0000256" key="16">
    <source>
        <dbReference type="SAM" id="MobiDB-lite"/>
    </source>
</evidence>
<evidence type="ECO:0000256" key="8">
    <source>
        <dbReference type="ARBA" id="ARBA00023004"/>
    </source>
</evidence>
<evidence type="ECO:0000313" key="19">
    <source>
        <dbReference type="EMBL" id="MFC5066416.1"/>
    </source>
</evidence>
<dbReference type="Pfam" id="PF07660">
    <property type="entry name" value="STN"/>
    <property type="match status" value="1"/>
</dbReference>
<evidence type="ECO:0000256" key="2">
    <source>
        <dbReference type="ARBA" id="ARBA00009810"/>
    </source>
</evidence>
<dbReference type="InterPro" id="IPR039426">
    <property type="entry name" value="TonB-dep_rcpt-like"/>
</dbReference>
<dbReference type="CDD" id="cd01347">
    <property type="entry name" value="ligand_gated_channel"/>
    <property type="match status" value="1"/>
</dbReference>
<dbReference type="Pfam" id="PF00593">
    <property type="entry name" value="TonB_dep_Rec_b-barrel"/>
    <property type="match status" value="1"/>
</dbReference>
<sequence length="872" mass="93165">MVRHALRGRSRVFGRSAACRVLAAGLLGASAAAVVAAPAEVLAQETDSAVRAFSIPPQGLDSAMSAFARTTRIQVLTRGATTRSVTSPGARGEMTPEQALRAILAGTGLVAEFAGGNTVTVIDPRVGLAGTSTGGNGETIQLETITVTGGGKGSSPKDLPYETPGSVSYISEEQIERFRGTSPGDIFKNAPGVLSGENRNSGAVDVNIRGMQGVGRVPVTVDGAQNVTTVYRGYQGVGSRTFIDPDFIGGIEIEKGPSFGAGGTGAIGGIVRMSTITPDDILLDGKDFGGRVKFGQGTNTTEPVDGKRSQMNPLGTGFTSDDIERPGVLDPTSGSGSAVIAGRSDIIDFVAGYSRRIAGNYHAGENGSGAAKDVGPQTICGGAGCQTYEHYYPSAGLTPYLPGEEVLNTSSDTESTLLKGKLKLGDGHTLDLGYSYSQSEFGETYPTGLTSPTQTVYQGILSNSQLNSVTARYHWDPSTTNLIDLRWNAFRTSLEEYSRQSNTGLVGVGKWVDMTGTDVTNTSVFDTGLGEVSVQLGGSYLEEATGPTEDSTWWIPPPREGERWQASGFSFTQWSPTDWLTLDNGLRYQRFRTTDKLVYDAYRSEPRSGDAFDYSFGATVTPFDGIQLFGSYKEASRLPSLLESSGGFLLVVDPNLGPERAHNWEFGVNVLRDGLISEGDHTGIKFSFFDNTIDDYISRKWTGSILQLVNVEQARFQGLELSGRYEKSGFTAELAATYYTEVEFCRTKSTCMNSSLASDYATNYIPPEYNATLTLSQKLFDDALTIGGRVSHTGPRAAAAETPASGAAPLIAMINWKPYTLVDLFADYDINENFSFELSVENLTDIYYVEPLSLALVPSPGRTIRVGLTGRF</sequence>
<keyword evidence="3 13" id="KW-0813">Transport</keyword>
<evidence type="ECO:0000256" key="13">
    <source>
        <dbReference type="PROSITE-ProRule" id="PRU01360"/>
    </source>
</evidence>
<evidence type="ECO:0000256" key="3">
    <source>
        <dbReference type="ARBA" id="ARBA00022448"/>
    </source>
</evidence>
<evidence type="ECO:0000256" key="14">
    <source>
        <dbReference type="PROSITE-ProRule" id="PRU10144"/>
    </source>
</evidence>
<accession>A0ABV9Z0M1</accession>
<comment type="similarity">
    <text evidence="2 13 15">Belongs to the TonB-dependent receptor family.</text>
</comment>
<keyword evidence="7 17" id="KW-0732">Signal</keyword>
<dbReference type="InterPro" id="IPR011662">
    <property type="entry name" value="Secretin/TonB_short_N"/>
</dbReference>
<dbReference type="EMBL" id="JBHSJF010000001">
    <property type="protein sequence ID" value="MFC5066416.1"/>
    <property type="molecule type" value="Genomic_DNA"/>
</dbReference>
<keyword evidence="20" id="KW-1185">Reference proteome</keyword>